<proteinExistence type="predicted"/>
<dbReference type="InterPro" id="IPR019092">
    <property type="entry name" value="SSO2081-like_dom"/>
</dbReference>
<dbReference type="InterPro" id="IPR013413">
    <property type="entry name" value="CRISPR-assoc_prot_NE0113"/>
</dbReference>
<dbReference type="CDD" id="cd09741">
    <property type="entry name" value="Csx1_III-U"/>
    <property type="match status" value="1"/>
</dbReference>
<evidence type="ECO:0000313" key="2">
    <source>
        <dbReference type="EMBL" id="VFU18957.1"/>
    </source>
</evidence>
<gene>
    <name evidence="2" type="ORF">SCFA_930003</name>
</gene>
<dbReference type="EMBL" id="CAADRM010000162">
    <property type="protein sequence ID" value="VFU18957.1"/>
    <property type="molecule type" value="Genomic_DNA"/>
</dbReference>
<name>A0A485M5R2_9ZZZZ</name>
<dbReference type="NCBIfam" id="TIGR02584">
    <property type="entry name" value="cas_NE0113"/>
    <property type="match status" value="1"/>
</dbReference>
<evidence type="ECO:0000259" key="1">
    <source>
        <dbReference type="Pfam" id="PF09623"/>
    </source>
</evidence>
<protein>
    <recommendedName>
        <fullName evidence="1">CRISPR system ring nuclease SSO2081-like domain-containing protein</fullName>
    </recommendedName>
</protein>
<dbReference type="Pfam" id="PF09623">
    <property type="entry name" value="Cas_NE0113"/>
    <property type="match status" value="1"/>
</dbReference>
<accession>A0A485M5R2</accession>
<sequence length="373" mass="42616">MKNILLAVVGLNPQVITETLYALHKEGRHIDEIHVITTRAGKERIYATLLSPHDGMFQKYLSDYRVEPGTIAFAFDHVHVVRDAKGIELDDIRDEDDNALLMKTCAEFTYRFTSNPDHAVFFSIAGGRKTMSACLMAAAQFYGRVQDRIYHVLVTPEFESNRNFFYPPPVSTPIELLDSDGRPYVRETKYAEVQLVLIPFVSLRERLSEDMLREPKDPATLMLSLIREKPALLEVDLHTGCLRYKGREMDVHPSHLAVYAFFAREKRSCTLDTGCRSCSKCYLPITVILDRTEQIMDIYRTIAGTRELAAMSDTGIMNLNAQNFNSYKSKLRRDIIATFGQSSSHELVIESKGNKPDTRYGIRIPRERIRVIL</sequence>
<feature type="domain" description="CRISPR system ring nuclease SSO2081-like" evidence="1">
    <location>
        <begin position="12"/>
        <end position="229"/>
    </location>
</feature>
<organism evidence="2">
    <name type="scientific">anaerobic digester metagenome</name>
    <dbReference type="NCBI Taxonomy" id="1263854"/>
    <lineage>
        <taxon>unclassified sequences</taxon>
        <taxon>metagenomes</taxon>
        <taxon>ecological metagenomes</taxon>
    </lineage>
</organism>
<reference evidence="2" key="1">
    <citation type="submission" date="2019-03" db="EMBL/GenBank/DDBJ databases">
        <authorList>
            <person name="Hao L."/>
        </authorList>
    </citation>
    <scope>NUCLEOTIDE SEQUENCE</scope>
</reference>
<dbReference type="AlphaFoldDB" id="A0A485M5R2"/>